<dbReference type="PANTHER" id="PTHR33103:SF27">
    <property type="entry name" value="OS04G0594700 PROTEIN"/>
    <property type="match status" value="1"/>
</dbReference>
<name>A0A9D5B4G3_PEA</name>
<dbReference type="Proteomes" id="UP001058974">
    <property type="component" value="Chromosome 3"/>
</dbReference>
<evidence type="ECO:0008006" key="3">
    <source>
        <dbReference type="Google" id="ProtNLM"/>
    </source>
</evidence>
<dbReference type="InterPro" id="IPR007750">
    <property type="entry name" value="DUF674"/>
</dbReference>
<reference evidence="1 2" key="1">
    <citation type="journal article" date="2022" name="Nat. Genet.">
        <title>Improved pea reference genome and pan-genome highlight genomic features and evolutionary characteristics.</title>
        <authorList>
            <person name="Yang T."/>
            <person name="Liu R."/>
            <person name="Luo Y."/>
            <person name="Hu S."/>
            <person name="Wang D."/>
            <person name="Wang C."/>
            <person name="Pandey M.K."/>
            <person name="Ge S."/>
            <person name="Xu Q."/>
            <person name="Li N."/>
            <person name="Li G."/>
            <person name="Huang Y."/>
            <person name="Saxena R.K."/>
            <person name="Ji Y."/>
            <person name="Li M."/>
            <person name="Yan X."/>
            <person name="He Y."/>
            <person name="Liu Y."/>
            <person name="Wang X."/>
            <person name="Xiang C."/>
            <person name="Varshney R.K."/>
            <person name="Ding H."/>
            <person name="Gao S."/>
            <person name="Zong X."/>
        </authorList>
    </citation>
    <scope>NUCLEOTIDE SEQUENCE [LARGE SCALE GENOMIC DNA]</scope>
    <source>
        <strain evidence="1 2">cv. Zhongwan 6</strain>
    </source>
</reference>
<sequence>MAANALDEQGYQVPLTVLVDKERNRVVYAESGNDFVDVLLSFLTLPLGTIARLVAVESNIEAVEFGSLSKLYQSVSELDEKCLWNQTCKQMLLKPRNSMEAYCKKMKLNIDETARLMFFYCKDDNCTGKNGLHASTLRDQRCICGKMLNVEVTLDSPAENGFVKETCTFIISDDLCVMPNILGTSLNIFQKLGINDIDVIDKQTVHFSKSEACYLTFVIDLLKLSLTSKTPLSDVIFKKDKFVGNLDPRNRLEFWTGEVDEQRNESNKMSVKILPIDVESSAYSISNKDVKLVNPKSPSSGGFVNGPMSFMVTDDLVVSPMSSISGLEYLKRMKVPLNDVEERVISIGLKEGLSILKASLTSTSSFTNGLSFFVTQQFSLEKF</sequence>
<dbReference type="Gramene" id="Psat03G0437200-T1">
    <property type="protein sequence ID" value="KAI5429756.1"/>
    <property type="gene ID" value="KIW84_034372"/>
</dbReference>
<dbReference type="AlphaFoldDB" id="A0A9D5B4G3"/>
<proteinExistence type="predicted"/>
<evidence type="ECO:0000313" key="1">
    <source>
        <dbReference type="EMBL" id="KAI5429756.1"/>
    </source>
</evidence>
<evidence type="ECO:0000313" key="2">
    <source>
        <dbReference type="Proteomes" id="UP001058974"/>
    </source>
</evidence>
<comment type="caution">
    <text evidence="1">The sequence shown here is derived from an EMBL/GenBank/DDBJ whole genome shotgun (WGS) entry which is preliminary data.</text>
</comment>
<gene>
    <name evidence="1" type="ORF">KIW84_034372</name>
</gene>
<dbReference type="Pfam" id="PF05056">
    <property type="entry name" value="DUF674"/>
    <property type="match status" value="2"/>
</dbReference>
<organism evidence="1 2">
    <name type="scientific">Pisum sativum</name>
    <name type="common">Garden pea</name>
    <name type="synonym">Lathyrus oleraceus</name>
    <dbReference type="NCBI Taxonomy" id="3888"/>
    <lineage>
        <taxon>Eukaryota</taxon>
        <taxon>Viridiplantae</taxon>
        <taxon>Streptophyta</taxon>
        <taxon>Embryophyta</taxon>
        <taxon>Tracheophyta</taxon>
        <taxon>Spermatophyta</taxon>
        <taxon>Magnoliopsida</taxon>
        <taxon>eudicotyledons</taxon>
        <taxon>Gunneridae</taxon>
        <taxon>Pentapetalae</taxon>
        <taxon>rosids</taxon>
        <taxon>fabids</taxon>
        <taxon>Fabales</taxon>
        <taxon>Fabaceae</taxon>
        <taxon>Papilionoideae</taxon>
        <taxon>50 kb inversion clade</taxon>
        <taxon>NPAAA clade</taxon>
        <taxon>Hologalegina</taxon>
        <taxon>IRL clade</taxon>
        <taxon>Fabeae</taxon>
        <taxon>Lathyrus</taxon>
    </lineage>
</organism>
<accession>A0A9D5B4G3</accession>
<protein>
    <recommendedName>
        <fullName evidence="3">DUF674 family protein</fullName>
    </recommendedName>
</protein>
<dbReference type="PANTHER" id="PTHR33103">
    <property type="entry name" value="OS01G0153900 PROTEIN"/>
    <property type="match status" value="1"/>
</dbReference>
<dbReference type="EMBL" id="JAMSHJ010000003">
    <property type="protein sequence ID" value="KAI5429756.1"/>
    <property type="molecule type" value="Genomic_DNA"/>
</dbReference>
<keyword evidence="2" id="KW-1185">Reference proteome</keyword>